<reference evidence="10 11" key="1">
    <citation type="submission" date="2016-10" db="EMBL/GenBank/DDBJ databases">
        <authorList>
            <person name="de Groot N.N."/>
        </authorList>
    </citation>
    <scope>NUCLEOTIDE SEQUENCE [LARGE SCALE GENOMIC DNA]</scope>
    <source>
        <strain evidence="10 11">DSM 25186</strain>
    </source>
</reference>
<dbReference type="Gene3D" id="3.20.20.80">
    <property type="entry name" value="Glycosidases"/>
    <property type="match status" value="1"/>
</dbReference>
<dbReference type="PANTHER" id="PTHR11177">
    <property type="entry name" value="CHITINASE"/>
    <property type="match status" value="1"/>
</dbReference>
<evidence type="ECO:0000256" key="4">
    <source>
        <dbReference type="ARBA" id="ARBA00023024"/>
    </source>
</evidence>
<dbReference type="GO" id="GO:0008843">
    <property type="term" value="F:endochitinase activity"/>
    <property type="evidence" value="ECO:0007669"/>
    <property type="project" value="UniProtKB-EC"/>
</dbReference>
<feature type="domain" description="GH18" evidence="9">
    <location>
        <begin position="33"/>
        <end position="376"/>
    </location>
</feature>
<comment type="similarity">
    <text evidence="7">Belongs to the glycosyl hydrolase 18 family.</text>
</comment>
<evidence type="ECO:0000256" key="2">
    <source>
        <dbReference type="ARBA" id="ARBA00012729"/>
    </source>
</evidence>
<dbReference type="SUPFAM" id="SSF51445">
    <property type="entry name" value="(Trans)glycosidases"/>
    <property type="match status" value="1"/>
</dbReference>
<dbReference type="EMBL" id="FNFO01000012">
    <property type="protein sequence ID" value="SDM30724.1"/>
    <property type="molecule type" value="Genomic_DNA"/>
</dbReference>
<dbReference type="SUPFAM" id="SSF54556">
    <property type="entry name" value="Chitinase insertion domain"/>
    <property type="match status" value="1"/>
</dbReference>
<protein>
    <recommendedName>
        <fullName evidence="2">chitinase</fullName>
        <ecNumber evidence="2">3.2.1.14</ecNumber>
    </recommendedName>
</protein>
<gene>
    <name evidence="10" type="ORF">SAMN05421823_11236</name>
</gene>
<keyword evidence="3 6" id="KW-0378">Hydrolase</keyword>
<dbReference type="InterPro" id="IPR029070">
    <property type="entry name" value="Chitinase_insertion_sf"/>
</dbReference>
<dbReference type="GO" id="GO:0008061">
    <property type="term" value="F:chitin binding"/>
    <property type="evidence" value="ECO:0007669"/>
    <property type="project" value="InterPro"/>
</dbReference>
<dbReference type="PANTHER" id="PTHR11177:SF317">
    <property type="entry name" value="CHITINASE 12-RELATED"/>
    <property type="match status" value="1"/>
</dbReference>
<evidence type="ECO:0000256" key="3">
    <source>
        <dbReference type="ARBA" id="ARBA00022801"/>
    </source>
</evidence>
<dbReference type="InterPro" id="IPR050314">
    <property type="entry name" value="Glycosyl_Hydrlase_18"/>
</dbReference>
<feature type="chain" id="PRO_5011701696" description="chitinase" evidence="8">
    <location>
        <begin position="23"/>
        <end position="376"/>
    </location>
</feature>
<feature type="signal peptide" evidence="8">
    <location>
        <begin position="1"/>
        <end position="22"/>
    </location>
</feature>
<dbReference type="InterPro" id="IPR011583">
    <property type="entry name" value="Chitinase_II/V-like_cat"/>
</dbReference>
<comment type="catalytic activity">
    <reaction evidence="1">
        <text>Random endo-hydrolysis of N-acetyl-beta-D-glucosaminide (1-&gt;4)-beta-linkages in chitin and chitodextrins.</text>
        <dbReference type="EC" id="3.2.1.14"/>
    </reaction>
</comment>
<dbReference type="GO" id="GO:0006032">
    <property type="term" value="P:chitin catabolic process"/>
    <property type="evidence" value="ECO:0007669"/>
    <property type="project" value="UniProtKB-KW"/>
</dbReference>
<dbReference type="PROSITE" id="PS01095">
    <property type="entry name" value="GH18_1"/>
    <property type="match status" value="1"/>
</dbReference>
<organism evidence="10 11">
    <name type="scientific">Catalinimonas alkaloidigena</name>
    <dbReference type="NCBI Taxonomy" id="1075417"/>
    <lineage>
        <taxon>Bacteria</taxon>
        <taxon>Pseudomonadati</taxon>
        <taxon>Bacteroidota</taxon>
        <taxon>Cytophagia</taxon>
        <taxon>Cytophagales</taxon>
        <taxon>Catalimonadaceae</taxon>
        <taxon>Catalinimonas</taxon>
    </lineage>
</organism>
<dbReference type="GO" id="GO:0005975">
    <property type="term" value="P:carbohydrate metabolic process"/>
    <property type="evidence" value="ECO:0007669"/>
    <property type="project" value="InterPro"/>
</dbReference>
<keyword evidence="4" id="KW-0146">Chitin degradation</keyword>
<sequence>MTRYFAVALCCLFFSTLLTARAATLDSTAVSPYRVIAYAGGGTDFFRIGAEKLTHINYAFGVVNPEGEIYFANPHAPAHLAQLQALKARNPALKIILSVGGWGADHFSDAVVDEAARQKFSQSALRLLNDYALDGIDLDWEYPGQPGPGIKFRPEDKQNFTLILQLMRHQLDSLSDLRQRSGVDRYTLTIASTNGEYFKHTEMDKLHVYLDWINIMTYDLFNSLTDQSGHHTGLYASAGAGIQHTDASVQEHLAAGIPPHKLVIGAAFYSREWTGIKNLKKGVNQPFEKYAGSHSYPQLLADFIGKQGYTRHWDATAQAPYLWNPDTHTLISYDDPESLKAKAAFVKKHQLGGIMYWEHALDPAETLLDAIVQGLR</sequence>
<keyword evidence="4" id="KW-0624">Polysaccharide degradation</keyword>
<dbReference type="RefSeq" id="WP_089687026.1">
    <property type="nucleotide sequence ID" value="NZ_FNFO01000012.1"/>
</dbReference>
<dbReference type="PROSITE" id="PS51910">
    <property type="entry name" value="GH18_2"/>
    <property type="match status" value="1"/>
</dbReference>
<evidence type="ECO:0000256" key="5">
    <source>
        <dbReference type="ARBA" id="ARBA00023295"/>
    </source>
</evidence>
<dbReference type="SMART" id="SM00636">
    <property type="entry name" value="Glyco_18"/>
    <property type="match status" value="1"/>
</dbReference>
<dbReference type="OrthoDB" id="9775889at2"/>
<evidence type="ECO:0000256" key="1">
    <source>
        <dbReference type="ARBA" id="ARBA00000822"/>
    </source>
</evidence>
<dbReference type="Proteomes" id="UP000198510">
    <property type="component" value="Unassembled WGS sequence"/>
</dbReference>
<evidence type="ECO:0000256" key="8">
    <source>
        <dbReference type="SAM" id="SignalP"/>
    </source>
</evidence>
<keyword evidence="11" id="KW-1185">Reference proteome</keyword>
<keyword evidence="5 6" id="KW-0326">Glycosidase</keyword>
<evidence type="ECO:0000313" key="11">
    <source>
        <dbReference type="Proteomes" id="UP000198510"/>
    </source>
</evidence>
<keyword evidence="8" id="KW-0732">Signal</keyword>
<dbReference type="InterPro" id="IPR001223">
    <property type="entry name" value="Glyco_hydro18_cat"/>
</dbReference>
<dbReference type="STRING" id="1075417.SAMN05421823_11236"/>
<keyword evidence="4" id="KW-0119">Carbohydrate metabolism</keyword>
<dbReference type="InterPro" id="IPR001579">
    <property type="entry name" value="Glyco_hydro_18_chit_AS"/>
</dbReference>
<dbReference type="Gene3D" id="3.10.50.10">
    <property type="match status" value="1"/>
</dbReference>
<accession>A0A1G9S5M9</accession>
<dbReference type="AlphaFoldDB" id="A0A1G9S5M9"/>
<evidence type="ECO:0000313" key="10">
    <source>
        <dbReference type="EMBL" id="SDM30724.1"/>
    </source>
</evidence>
<evidence type="ECO:0000259" key="9">
    <source>
        <dbReference type="PROSITE" id="PS51910"/>
    </source>
</evidence>
<dbReference type="InterPro" id="IPR017853">
    <property type="entry name" value="GH"/>
</dbReference>
<evidence type="ECO:0000256" key="6">
    <source>
        <dbReference type="RuleBase" id="RU000489"/>
    </source>
</evidence>
<name>A0A1G9S5M9_9BACT</name>
<dbReference type="CDD" id="cd06548">
    <property type="entry name" value="GH18_chitinase"/>
    <property type="match status" value="1"/>
</dbReference>
<dbReference type="EC" id="3.2.1.14" evidence="2"/>
<dbReference type="Pfam" id="PF00704">
    <property type="entry name" value="Glyco_hydro_18"/>
    <property type="match status" value="1"/>
</dbReference>
<proteinExistence type="inferred from homology"/>
<evidence type="ECO:0000256" key="7">
    <source>
        <dbReference type="RuleBase" id="RU004453"/>
    </source>
</evidence>